<reference evidence="1 3" key="1">
    <citation type="journal article" date="2014" name="BMC Genomics">
        <title>Genome sequence of Anopheles sinensis provides insight into genetics basis of mosquito competence for malaria parasites.</title>
        <authorList>
            <person name="Zhou D."/>
            <person name="Zhang D."/>
            <person name="Ding G."/>
            <person name="Shi L."/>
            <person name="Hou Q."/>
            <person name="Ye Y."/>
            <person name="Xu Y."/>
            <person name="Zhou H."/>
            <person name="Xiong C."/>
            <person name="Li S."/>
            <person name="Yu J."/>
            <person name="Hong S."/>
            <person name="Yu X."/>
            <person name="Zou P."/>
            <person name="Chen C."/>
            <person name="Chang X."/>
            <person name="Wang W."/>
            <person name="Lv Y."/>
            <person name="Sun Y."/>
            <person name="Ma L."/>
            <person name="Shen B."/>
            <person name="Zhu C."/>
        </authorList>
    </citation>
    <scope>NUCLEOTIDE SEQUENCE [LARGE SCALE GENOMIC DNA]</scope>
</reference>
<accession>A0A084W5G8</accession>
<dbReference type="EMBL" id="KE525303">
    <property type="protein sequence ID" value="KFB45462.1"/>
    <property type="molecule type" value="Genomic_DNA"/>
</dbReference>
<keyword evidence="3" id="KW-1185">Reference proteome</keyword>
<organism evidence="1">
    <name type="scientific">Anopheles sinensis</name>
    <name type="common">Mosquito</name>
    <dbReference type="NCBI Taxonomy" id="74873"/>
    <lineage>
        <taxon>Eukaryota</taxon>
        <taxon>Metazoa</taxon>
        <taxon>Ecdysozoa</taxon>
        <taxon>Arthropoda</taxon>
        <taxon>Hexapoda</taxon>
        <taxon>Insecta</taxon>
        <taxon>Pterygota</taxon>
        <taxon>Neoptera</taxon>
        <taxon>Endopterygota</taxon>
        <taxon>Diptera</taxon>
        <taxon>Nematocera</taxon>
        <taxon>Culicoidea</taxon>
        <taxon>Culicidae</taxon>
        <taxon>Anophelinae</taxon>
        <taxon>Anopheles</taxon>
    </lineage>
</organism>
<evidence type="ECO:0000313" key="3">
    <source>
        <dbReference type="Proteomes" id="UP000030765"/>
    </source>
</evidence>
<sequence>MGGKWLNFIHLGTCGQMDTCEFDANLNCISPTPRELPWFWVEREDRPSVPFGNHLSAGNASRVGYGVGVANGDGRIRKPNSSLWTLFSVCHDRVCA</sequence>
<gene>
    <name evidence="1" type="ORF">ZHAS_00013399</name>
</gene>
<evidence type="ECO:0000313" key="1">
    <source>
        <dbReference type="EMBL" id="KFB45462.1"/>
    </source>
</evidence>
<proteinExistence type="predicted"/>
<evidence type="ECO:0000313" key="2">
    <source>
        <dbReference type="EnsemblMetazoa" id="ASIC013399-PA"/>
    </source>
</evidence>
<name>A0A084W5G8_ANOSI</name>
<reference evidence="2" key="2">
    <citation type="submission" date="2020-05" db="UniProtKB">
        <authorList>
            <consortium name="EnsemblMetazoa"/>
        </authorList>
    </citation>
    <scope>IDENTIFICATION</scope>
</reference>
<dbReference type="EMBL" id="ATLV01020635">
    <property type="status" value="NOT_ANNOTATED_CDS"/>
    <property type="molecule type" value="Genomic_DNA"/>
</dbReference>
<protein>
    <submittedName>
        <fullName evidence="1 2">Uncharacterized protein</fullName>
    </submittedName>
</protein>
<dbReference type="Proteomes" id="UP000030765">
    <property type="component" value="Unassembled WGS sequence"/>
</dbReference>
<dbReference type="AlphaFoldDB" id="A0A084W5G8"/>
<dbReference type="EnsemblMetazoa" id="ASIC013399-RA">
    <property type="protein sequence ID" value="ASIC013399-PA"/>
    <property type="gene ID" value="ASIC013399"/>
</dbReference>
<dbReference type="VEuPathDB" id="VectorBase:ASIC013399"/>